<evidence type="ECO:0000256" key="15">
    <source>
        <dbReference type="RuleBase" id="RU003848"/>
    </source>
</evidence>
<dbReference type="AlphaFoldDB" id="A0AAU8DIP1"/>
<evidence type="ECO:0000256" key="9">
    <source>
        <dbReference type="ARBA" id="ARBA00023065"/>
    </source>
</evidence>
<dbReference type="Pfam" id="PF00430">
    <property type="entry name" value="ATP-synt_B"/>
    <property type="match status" value="1"/>
</dbReference>
<protein>
    <recommendedName>
        <fullName evidence="14">ATP synthase subunit b</fullName>
    </recommendedName>
    <alternativeName>
        <fullName evidence="14">ATP synthase F(0) sector subunit b</fullName>
    </alternativeName>
    <alternativeName>
        <fullName evidence="14">ATPase subunit I</fullName>
    </alternativeName>
    <alternativeName>
        <fullName evidence="14">F-type ATPase subunit b</fullName>
        <shortName evidence="14">F-ATPase subunit b</shortName>
    </alternativeName>
</protein>
<keyword evidence="11 14" id="KW-0066">ATP synthesis</keyword>
<dbReference type="InterPro" id="IPR050059">
    <property type="entry name" value="ATP_synthase_B_chain"/>
</dbReference>
<dbReference type="InterPro" id="IPR028987">
    <property type="entry name" value="ATP_synth_B-like_membr_sf"/>
</dbReference>
<proteinExistence type="inferred from homology"/>
<evidence type="ECO:0000256" key="1">
    <source>
        <dbReference type="ARBA" id="ARBA00004162"/>
    </source>
</evidence>
<evidence type="ECO:0000256" key="11">
    <source>
        <dbReference type="ARBA" id="ARBA00023310"/>
    </source>
</evidence>
<keyword evidence="10 14" id="KW-0472">Membrane</keyword>
<dbReference type="GO" id="GO:0046961">
    <property type="term" value="F:proton-transporting ATPase activity, rotational mechanism"/>
    <property type="evidence" value="ECO:0007669"/>
    <property type="project" value="TreeGrafter"/>
</dbReference>
<dbReference type="PANTHER" id="PTHR33445:SF1">
    <property type="entry name" value="ATP SYNTHASE SUBUNIT B"/>
    <property type="match status" value="1"/>
</dbReference>
<evidence type="ECO:0000256" key="3">
    <source>
        <dbReference type="ARBA" id="ARBA00022448"/>
    </source>
</evidence>
<keyword evidence="7 14" id="KW-0375">Hydrogen ion transport</keyword>
<comment type="function">
    <text evidence="14">Component of the F(0) channel, it forms part of the peripheral stalk, linking F(1) to F(0).</text>
</comment>
<reference evidence="17" key="1">
    <citation type="submission" date="2024-05" db="EMBL/GenBank/DDBJ databases">
        <authorList>
            <person name="Cai S.Y."/>
            <person name="Jin L.M."/>
            <person name="Li H.R."/>
        </authorList>
    </citation>
    <scope>NUCLEOTIDE SEQUENCE</scope>
    <source>
        <strain evidence="17">A5-74</strain>
    </source>
</reference>
<accession>A0AAU8DIP1</accession>
<keyword evidence="5 14" id="KW-0138">CF(0)</keyword>
<dbReference type="HAMAP" id="MF_01398">
    <property type="entry name" value="ATP_synth_b_bprime"/>
    <property type="match status" value="1"/>
</dbReference>
<dbReference type="NCBIfam" id="TIGR01144">
    <property type="entry name" value="ATP_synt_b"/>
    <property type="match status" value="1"/>
</dbReference>
<evidence type="ECO:0000256" key="14">
    <source>
        <dbReference type="HAMAP-Rule" id="MF_01398"/>
    </source>
</evidence>
<dbReference type="PANTHER" id="PTHR33445">
    <property type="entry name" value="ATP SYNTHASE SUBUNIT B', CHLOROPLASTIC"/>
    <property type="match status" value="1"/>
</dbReference>
<keyword evidence="8 14" id="KW-1133">Transmembrane helix</keyword>
<name>A0AAU8DIP1_9ACTN</name>
<keyword evidence="3 14" id="KW-0813">Transport</keyword>
<comment type="function">
    <text evidence="12 14">F(1)F(0) ATP synthase produces ATP from ADP in the presence of a proton or sodium gradient. F-type ATPases consist of two structural domains, F(1) containing the extramembraneous catalytic core and F(0) containing the membrane proton channel, linked together by a central stalk and a peripheral stalk. During catalysis, ATP synthesis in the catalytic domain of F(1) is coupled via a rotary mechanism of the central stalk subunits to proton translocation.</text>
</comment>
<dbReference type="RefSeq" id="WP_353647669.1">
    <property type="nucleotide sequence ID" value="NZ_CP159218.1"/>
</dbReference>
<evidence type="ECO:0000256" key="13">
    <source>
        <dbReference type="ARBA" id="ARBA00025830"/>
    </source>
</evidence>
<sequence length="196" mass="21096">MSVISYVAEGCAPGTSITGLTPEQVLAQCAVKPTNPIGLPIAEVLIAAVAFAVLILVLRKFAWPMFEKAYADRTEAIEGGIAKAESAQLEAKAALEKYQQQLSGAREEAAKIREDARSQAQAIKDDILAQAKQESERISSAGRSQLDSQRAQIVAELRGDLGRMSVQLAGKVVGESLEDDALRRRTVERFLADLES</sequence>
<dbReference type="CDD" id="cd06503">
    <property type="entry name" value="ATP-synt_Fo_b"/>
    <property type="match status" value="1"/>
</dbReference>
<dbReference type="InterPro" id="IPR002146">
    <property type="entry name" value="ATP_synth_b/b'su_bac/chlpt"/>
</dbReference>
<evidence type="ECO:0000256" key="2">
    <source>
        <dbReference type="ARBA" id="ARBA00005513"/>
    </source>
</evidence>
<evidence type="ECO:0000256" key="5">
    <source>
        <dbReference type="ARBA" id="ARBA00022547"/>
    </source>
</evidence>
<keyword evidence="6 14" id="KW-0812">Transmembrane</keyword>
<evidence type="ECO:0000256" key="7">
    <source>
        <dbReference type="ARBA" id="ARBA00022781"/>
    </source>
</evidence>
<evidence type="ECO:0000256" key="12">
    <source>
        <dbReference type="ARBA" id="ARBA00025198"/>
    </source>
</evidence>
<evidence type="ECO:0000256" key="8">
    <source>
        <dbReference type="ARBA" id="ARBA00022989"/>
    </source>
</evidence>
<comment type="subcellular location">
    <subcellularLocation>
        <location evidence="1 14">Cell membrane</location>
        <topology evidence="1 14">Single-pass membrane protein</topology>
    </subcellularLocation>
</comment>
<keyword evidence="4 14" id="KW-1003">Cell membrane</keyword>
<dbReference type="GO" id="GO:0005886">
    <property type="term" value="C:plasma membrane"/>
    <property type="evidence" value="ECO:0007669"/>
    <property type="project" value="UniProtKB-SubCell"/>
</dbReference>
<evidence type="ECO:0000256" key="10">
    <source>
        <dbReference type="ARBA" id="ARBA00023136"/>
    </source>
</evidence>
<gene>
    <name evidence="14" type="primary">atpF</name>
    <name evidence="17" type="ORF">ABLG96_12255</name>
</gene>
<organism evidence="17">
    <name type="scientific">Nakamurella sp. A5-74</name>
    <dbReference type="NCBI Taxonomy" id="3158264"/>
    <lineage>
        <taxon>Bacteria</taxon>
        <taxon>Bacillati</taxon>
        <taxon>Actinomycetota</taxon>
        <taxon>Actinomycetes</taxon>
        <taxon>Nakamurellales</taxon>
        <taxon>Nakamurellaceae</taxon>
        <taxon>Nakamurella</taxon>
    </lineage>
</organism>
<keyword evidence="9 14" id="KW-0406">Ion transport</keyword>
<dbReference type="EMBL" id="CP159218">
    <property type="protein sequence ID" value="XCG62054.1"/>
    <property type="molecule type" value="Genomic_DNA"/>
</dbReference>
<dbReference type="GO" id="GO:0045259">
    <property type="term" value="C:proton-transporting ATP synthase complex"/>
    <property type="evidence" value="ECO:0007669"/>
    <property type="project" value="UniProtKB-KW"/>
</dbReference>
<dbReference type="GO" id="GO:0046933">
    <property type="term" value="F:proton-transporting ATP synthase activity, rotational mechanism"/>
    <property type="evidence" value="ECO:0007669"/>
    <property type="project" value="UniProtKB-UniRule"/>
</dbReference>
<feature type="transmembrane region" description="Helical" evidence="14">
    <location>
        <begin position="37"/>
        <end position="58"/>
    </location>
</feature>
<comment type="subunit">
    <text evidence="13 14">F-type ATPases have 2 components, F(1) - the catalytic core - and F(0) - the membrane proton channel. F(1) has five subunits: alpha(3), beta(3), gamma(1), delta(1), epsilon(1). F(0) has three main subunits: a(1), b(2) and c(10-14). The alpha and beta chains form an alternating ring which encloses part of the gamma chain. F(1) is attached to F(0) by a central stalk formed by the gamma and epsilon chains, while a peripheral stalk is formed by the delta and b chains.</text>
</comment>
<evidence type="ECO:0000313" key="17">
    <source>
        <dbReference type="EMBL" id="XCG62054.1"/>
    </source>
</evidence>
<dbReference type="InterPro" id="IPR005864">
    <property type="entry name" value="ATP_synth_F0_bsu_bac"/>
</dbReference>
<dbReference type="NCBIfam" id="NF004412">
    <property type="entry name" value="PRK05759.1-3"/>
    <property type="match status" value="1"/>
</dbReference>
<comment type="similarity">
    <text evidence="2 14 15">Belongs to the ATPase B chain family.</text>
</comment>
<dbReference type="Gene3D" id="1.20.5.620">
    <property type="entry name" value="F1F0 ATP synthase subunit B, membrane domain"/>
    <property type="match status" value="1"/>
</dbReference>
<keyword evidence="16" id="KW-0175">Coiled coil</keyword>
<evidence type="ECO:0000256" key="4">
    <source>
        <dbReference type="ARBA" id="ARBA00022475"/>
    </source>
</evidence>
<feature type="coiled-coil region" evidence="16">
    <location>
        <begin position="81"/>
        <end position="126"/>
    </location>
</feature>
<evidence type="ECO:0000256" key="6">
    <source>
        <dbReference type="ARBA" id="ARBA00022692"/>
    </source>
</evidence>
<dbReference type="SUPFAM" id="SSF81573">
    <property type="entry name" value="F1F0 ATP synthase subunit B, membrane domain"/>
    <property type="match status" value="1"/>
</dbReference>
<evidence type="ECO:0000256" key="16">
    <source>
        <dbReference type="SAM" id="Coils"/>
    </source>
</evidence>